<evidence type="ECO:0000256" key="18">
    <source>
        <dbReference type="ARBA" id="ARBA00047816"/>
    </source>
</evidence>
<keyword evidence="15 19" id="KW-0408">Iron</keyword>
<evidence type="ECO:0000256" key="14">
    <source>
        <dbReference type="ARBA" id="ARBA00022989"/>
    </source>
</evidence>
<feature type="transmembrane region" description="Helical" evidence="21">
    <location>
        <begin position="383"/>
        <end position="409"/>
    </location>
</feature>
<evidence type="ECO:0000256" key="15">
    <source>
        <dbReference type="ARBA" id="ARBA00023004"/>
    </source>
</evidence>
<dbReference type="GO" id="GO:0009060">
    <property type="term" value="P:aerobic respiration"/>
    <property type="evidence" value="ECO:0007669"/>
    <property type="project" value="InterPro"/>
</dbReference>
<dbReference type="GO" id="GO:0022904">
    <property type="term" value="P:respiratory electron transport chain"/>
    <property type="evidence" value="ECO:0007669"/>
    <property type="project" value="TreeGrafter"/>
</dbReference>
<evidence type="ECO:0000256" key="8">
    <source>
        <dbReference type="ARBA" id="ARBA00022617"/>
    </source>
</evidence>
<feature type="transmembrane region" description="Helical" evidence="21">
    <location>
        <begin position="160"/>
        <end position="182"/>
    </location>
</feature>
<feature type="transmembrane region" description="Helical" evidence="21">
    <location>
        <begin position="20"/>
        <end position="39"/>
    </location>
</feature>
<keyword evidence="14 21" id="KW-1133">Transmembrane helix</keyword>
<evidence type="ECO:0000259" key="22">
    <source>
        <dbReference type="PROSITE" id="PS50855"/>
    </source>
</evidence>
<dbReference type="EC" id="7.1.1.9" evidence="5"/>
<dbReference type="PANTHER" id="PTHR10422">
    <property type="entry name" value="CYTOCHROME C OXIDASE SUBUNIT 1"/>
    <property type="match status" value="1"/>
</dbReference>
<feature type="binding site" description="axial binding residue" evidence="19">
    <location>
        <position position="343"/>
    </location>
    <ligand>
        <name>heme b</name>
        <dbReference type="ChEBI" id="CHEBI:60344"/>
        <label>2; high-spin</label>
    </ligand>
    <ligandPart>
        <name>Fe</name>
        <dbReference type="ChEBI" id="CHEBI:18248"/>
    </ligandPart>
</feature>
<evidence type="ECO:0000256" key="11">
    <source>
        <dbReference type="ARBA" id="ARBA00022723"/>
    </source>
</evidence>
<evidence type="ECO:0000256" key="1">
    <source>
        <dbReference type="ARBA" id="ARBA00001970"/>
    </source>
</evidence>
<keyword evidence="17 21" id="KW-0472">Membrane</keyword>
<dbReference type="EMBL" id="AEEC02000020">
    <property type="protein sequence ID" value="EOA03988.1"/>
    <property type="molecule type" value="Genomic_DNA"/>
</dbReference>
<evidence type="ECO:0000313" key="23">
    <source>
        <dbReference type="EMBL" id="EOA03988.1"/>
    </source>
</evidence>
<feature type="transmembrane region" description="Helical" evidence="21">
    <location>
        <begin position="235"/>
        <end position="252"/>
    </location>
</feature>
<dbReference type="InterPro" id="IPR023615">
    <property type="entry name" value="Cyt_c_Oxase_su1_BS"/>
</dbReference>
<comment type="catalytic activity">
    <reaction evidence="18">
        <text>4 Fe(II)-[cytochrome c] + O2 + 8 H(+)(in) = 4 Fe(III)-[cytochrome c] + 2 H2O + 4 H(+)(out)</text>
        <dbReference type="Rhea" id="RHEA:11436"/>
        <dbReference type="Rhea" id="RHEA-COMP:10350"/>
        <dbReference type="Rhea" id="RHEA-COMP:14399"/>
        <dbReference type="ChEBI" id="CHEBI:15377"/>
        <dbReference type="ChEBI" id="CHEBI:15378"/>
        <dbReference type="ChEBI" id="CHEBI:15379"/>
        <dbReference type="ChEBI" id="CHEBI:29033"/>
        <dbReference type="ChEBI" id="CHEBI:29034"/>
        <dbReference type="EC" id="7.1.1.9"/>
    </reaction>
</comment>
<feature type="transmembrane region" description="Helical" evidence="21">
    <location>
        <begin position="340"/>
        <end position="363"/>
    </location>
</feature>
<evidence type="ECO:0000256" key="21">
    <source>
        <dbReference type="SAM" id="Phobius"/>
    </source>
</evidence>
<dbReference type="InterPro" id="IPR023616">
    <property type="entry name" value="Cyt_c_oxase-like_su1_dom"/>
</dbReference>
<keyword evidence="10 20" id="KW-0812">Transmembrane</keyword>
<comment type="cofactor">
    <cofactor evidence="19">
        <name>Cu(2+)</name>
        <dbReference type="ChEBI" id="CHEBI:29036"/>
    </cofactor>
    <text evidence="19">Binds 1 copper ion per subunit, denoted as copper B.</text>
</comment>
<dbReference type="Proteomes" id="UP000006772">
    <property type="component" value="Unassembled WGS sequence"/>
</dbReference>
<dbReference type="AlphaFoldDB" id="A0AAI9IDX2"/>
<comment type="cofactor">
    <cofactor evidence="19">
        <name>heme</name>
        <dbReference type="ChEBI" id="CHEBI:30413"/>
    </cofactor>
    <text evidence="19">Binds 2 heme groups per subunit, denoted as high- and low-spin.</text>
</comment>
<dbReference type="FunFam" id="1.20.210.10:FF:000005">
    <property type="entry name" value="Cytochrome c oxidase, cbb3-type, subunit I"/>
    <property type="match status" value="1"/>
</dbReference>
<evidence type="ECO:0000256" key="3">
    <source>
        <dbReference type="ARBA" id="ARBA00004673"/>
    </source>
</evidence>
<evidence type="ECO:0000256" key="5">
    <source>
        <dbReference type="ARBA" id="ARBA00012949"/>
    </source>
</evidence>
<keyword evidence="12" id="KW-1278">Translocase</keyword>
<feature type="binding site" evidence="19">
    <location>
        <position position="256"/>
    </location>
    <ligand>
        <name>Cu cation</name>
        <dbReference type="ChEBI" id="CHEBI:23378"/>
        <label>B</label>
    </ligand>
</feature>
<feature type="binding site" evidence="19">
    <location>
        <position position="255"/>
    </location>
    <ligand>
        <name>Cu cation</name>
        <dbReference type="ChEBI" id="CHEBI:23378"/>
        <label>B</label>
    </ligand>
</feature>
<keyword evidence="16" id="KW-0186">Copper</keyword>
<evidence type="ECO:0000256" key="20">
    <source>
        <dbReference type="RuleBase" id="RU000370"/>
    </source>
</evidence>
<evidence type="ECO:0000256" key="10">
    <source>
        <dbReference type="ARBA" id="ARBA00022692"/>
    </source>
</evidence>
<proteinExistence type="inferred from homology"/>
<dbReference type="GO" id="GO:0005886">
    <property type="term" value="C:plasma membrane"/>
    <property type="evidence" value="ECO:0007669"/>
    <property type="project" value="UniProtKB-SubCell"/>
</dbReference>
<dbReference type="PANTHER" id="PTHR10422:SF29">
    <property type="entry name" value="CYTOCHROME C OXIDASE SUBUNIT 1 HOMOLOG, BACTEROID"/>
    <property type="match status" value="1"/>
</dbReference>
<evidence type="ECO:0000313" key="24">
    <source>
        <dbReference type="Proteomes" id="UP000006772"/>
    </source>
</evidence>
<dbReference type="InterPro" id="IPR000883">
    <property type="entry name" value="Cyt_C_Oxase_1"/>
</dbReference>
<feature type="transmembrane region" description="Helical" evidence="21">
    <location>
        <begin position="126"/>
        <end position="148"/>
    </location>
</feature>
<keyword evidence="7" id="KW-1003">Cell membrane</keyword>
<dbReference type="PROSITE" id="PS00077">
    <property type="entry name" value="COX1_CUB"/>
    <property type="match status" value="1"/>
</dbReference>
<protein>
    <recommendedName>
        <fullName evidence="5">cytochrome-c oxidase</fullName>
        <ecNumber evidence="5">7.1.1.9</ecNumber>
    </recommendedName>
</protein>
<evidence type="ECO:0000256" key="9">
    <source>
        <dbReference type="ARBA" id="ARBA00022660"/>
    </source>
</evidence>
<name>A0AAI9IDX2_9BURK</name>
<feature type="transmembrane region" description="Helical" evidence="21">
    <location>
        <begin position="272"/>
        <end position="292"/>
    </location>
</feature>
<evidence type="ECO:0000256" key="13">
    <source>
        <dbReference type="ARBA" id="ARBA00022982"/>
    </source>
</evidence>
<feature type="binding site" description="axial binding residue" evidence="19">
    <location>
        <position position="58"/>
    </location>
    <ligand>
        <name>heme b</name>
        <dbReference type="ChEBI" id="CHEBI:60344"/>
        <label>1; low-spin</label>
    </ligand>
    <ligandPart>
        <name>Fe</name>
        <dbReference type="ChEBI" id="CHEBI:18248"/>
    </ligandPart>
</feature>
<comment type="similarity">
    <text evidence="4 20">Belongs to the heme-copper respiratory oxidase family.</text>
</comment>
<evidence type="ECO:0000256" key="2">
    <source>
        <dbReference type="ARBA" id="ARBA00004651"/>
    </source>
</evidence>
<gene>
    <name evidence="23" type="ORF">HFRIS_014954</name>
</gene>
<keyword evidence="13 20" id="KW-0249">Electron transport</keyword>
<evidence type="ECO:0000256" key="16">
    <source>
        <dbReference type="ARBA" id="ARBA00023008"/>
    </source>
</evidence>
<organism evidence="23 24">
    <name type="scientific">Herbaspirillum frisingense GSF30</name>
    <dbReference type="NCBI Taxonomy" id="864073"/>
    <lineage>
        <taxon>Bacteria</taxon>
        <taxon>Pseudomonadati</taxon>
        <taxon>Pseudomonadota</taxon>
        <taxon>Betaproteobacteria</taxon>
        <taxon>Burkholderiales</taxon>
        <taxon>Oxalobacteraceae</taxon>
        <taxon>Herbaspirillum</taxon>
    </lineage>
</organism>
<feature type="binding site" evidence="19">
    <location>
        <position position="205"/>
    </location>
    <ligand>
        <name>Cu cation</name>
        <dbReference type="ChEBI" id="CHEBI:23378"/>
        <label>B</label>
    </ligand>
</feature>
<dbReference type="NCBIfam" id="TIGR00780">
    <property type="entry name" value="ccoN"/>
    <property type="match status" value="1"/>
</dbReference>
<keyword evidence="11 19" id="KW-0479">Metal-binding</keyword>
<evidence type="ECO:0000256" key="6">
    <source>
        <dbReference type="ARBA" id="ARBA00022448"/>
    </source>
</evidence>
<evidence type="ECO:0000256" key="17">
    <source>
        <dbReference type="ARBA" id="ARBA00023136"/>
    </source>
</evidence>
<comment type="pathway">
    <text evidence="3">Energy metabolism; oxidative phosphorylation.</text>
</comment>
<feature type="domain" description="Cytochrome oxidase subunit I profile" evidence="22">
    <location>
        <begin position="15"/>
        <end position="475"/>
    </location>
</feature>
<dbReference type="GO" id="GO:0004129">
    <property type="term" value="F:cytochrome-c oxidase activity"/>
    <property type="evidence" value="ECO:0007669"/>
    <property type="project" value="UniProtKB-EC"/>
</dbReference>
<dbReference type="GO" id="GO:0015990">
    <property type="term" value="P:electron transport coupled proton transport"/>
    <property type="evidence" value="ECO:0007669"/>
    <property type="project" value="TreeGrafter"/>
</dbReference>
<evidence type="ECO:0000256" key="7">
    <source>
        <dbReference type="ARBA" id="ARBA00022475"/>
    </source>
</evidence>
<feature type="transmembrane region" description="Helical" evidence="21">
    <location>
        <begin position="429"/>
        <end position="451"/>
    </location>
</feature>
<comment type="cofactor">
    <cofactor evidence="1">
        <name>heme b</name>
        <dbReference type="ChEBI" id="CHEBI:60344"/>
    </cofactor>
</comment>
<feature type="transmembrane region" description="Helical" evidence="21">
    <location>
        <begin position="304"/>
        <end position="320"/>
    </location>
</feature>
<dbReference type="SUPFAM" id="SSF81442">
    <property type="entry name" value="Cytochrome c oxidase subunit I-like"/>
    <property type="match status" value="1"/>
</dbReference>
<accession>A0AAI9IDX2</accession>
<sequence>MSKENSYNYKVVRQFSVATILWGVVGMLVGVFIAAQLAWPELNMGIPWLSFGRLRPLHTNAVIFAFGGSALMATSYYVVQRTCQVRLFSDFLAAFTFWGWQVVIVGAAVSLPLGFTRGKEYAELEWPLTILIAVVWVAYAVVFFGTIVKRKVQHIYVANWFYGAFIIAVAILHIVNGMTMPATMTKSYSMYSGAQDAMIQWWYGHNAVGFFLTAGFLGMMYYFIPKQVNRPVYSYRLSIVHFWALIFTYMWAGPHHLHYTALPDWTQSLGMVFSLILLAPSWGGMINGMMTMSGAWSQLRTDPILKFLVVSLSFYGMSTFEGPMMAIKTVNALSHYTDWTIGHVHSGALGWVGFVTMGAMYYLIPRLSGKTQMWSKDLIEIHFWVATIGIVLYIAAMWIAGVMQGLMWRAVNSDGTLTYTFVESVKATYPYYVIRLMGGLMYLSGMLVMAYNTWRTMRGTELAVAPIPAVTNAAH</sequence>
<keyword evidence="6 20" id="KW-0813">Transport</keyword>
<keyword evidence="8 19" id="KW-0349">Heme</keyword>
<dbReference type="GO" id="GO:0046872">
    <property type="term" value="F:metal ion binding"/>
    <property type="evidence" value="ECO:0007669"/>
    <property type="project" value="UniProtKB-KW"/>
</dbReference>
<evidence type="ECO:0000256" key="4">
    <source>
        <dbReference type="ARBA" id="ARBA00009578"/>
    </source>
</evidence>
<dbReference type="GO" id="GO:0020037">
    <property type="term" value="F:heme binding"/>
    <property type="evidence" value="ECO:0007669"/>
    <property type="project" value="InterPro"/>
</dbReference>
<comment type="subcellular location">
    <subcellularLocation>
        <location evidence="2">Cell membrane</location>
        <topology evidence="2">Multi-pass membrane protein</topology>
    </subcellularLocation>
</comment>
<dbReference type="Pfam" id="PF00115">
    <property type="entry name" value="COX1"/>
    <property type="match status" value="1"/>
</dbReference>
<dbReference type="PROSITE" id="PS50855">
    <property type="entry name" value="COX1"/>
    <property type="match status" value="1"/>
</dbReference>
<evidence type="ECO:0000256" key="19">
    <source>
        <dbReference type="PIRSR" id="PIRSR604677-50"/>
    </source>
</evidence>
<evidence type="ECO:0000256" key="12">
    <source>
        <dbReference type="ARBA" id="ARBA00022967"/>
    </source>
</evidence>
<feature type="transmembrane region" description="Helical" evidence="21">
    <location>
        <begin position="59"/>
        <end position="79"/>
    </location>
</feature>
<feature type="transmembrane region" description="Helical" evidence="21">
    <location>
        <begin position="202"/>
        <end position="223"/>
    </location>
</feature>
<reference evidence="23 24" key="1">
    <citation type="journal article" date="2013" name="Front. Microbiol.">
        <title>The genome of the endophytic bacterium H. frisingense GSF30(T) identifies diverse strategies in the Herbaspirillum genus to interact with plants.</title>
        <authorList>
            <person name="Straub D."/>
            <person name="Rothballer M."/>
            <person name="Hartmann A."/>
            <person name="Ludewig U."/>
        </authorList>
    </citation>
    <scope>NUCLEOTIDE SEQUENCE [LARGE SCALE GENOMIC DNA]</scope>
    <source>
        <strain evidence="23 24">GSF30</strain>
    </source>
</reference>
<dbReference type="RefSeq" id="WP_006464223.1">
    <property type="nucleotide sequence ID" value="NZ_AEEC02000020.1"/>
</dbReference>
<keyword evidence="9 20" id="KW-0679">Respiratory chain</keyword>
<comment type="caution">
    <text evidence="23">The sequence shown here is derived from an EMBL/GenBank/DDBJ whole genome shotgun (WGS) entry which is preliminary data.</text>
</comment>
<dbReference type="InterPro" id="IPR036927">
    <property type="entry name" value="Cyt_c_oxase-like_su1_sf"/>
</dbReference>
<dbReference type="InterPro" id="IPR004677">
    <property type="entry name" value="Cyt_c_oxidase_cbb3_su1"/>
</dbReference>
<dbReference type="Gene3D" id="1.20.210.10">
    <property type="entry name" value="Cytochrome c oxidase-like, subunit I domain"/>
    <property type="match status" value="1"/>
</dbReference>
<feature type="binding site" description="axial binding residue" evidence="19">
    <location>
        <position position="345"/>
    </location>
    <ligand>
        <name>heme b</name>
        <dbReference type="ChEBI" id="CHEBI:60344"/>
        <label>1; low-spin</label>
    </ligand>
    <ligandPart>
        <name>Fe</name>
        <dbReference type="ChEBI" id="CHEBI:18248"/>
    </ligandPart>
</feature>
<feature type="transmembrane region" description="Helical" evidence="21">
    <location>
        <begin position="91"/>
        <end position="114"/>
    </location>
</feature>